<dbReference type="EMBL" id="JAKCXM010000663">
    <property type="protein sequence ID" value="KAJ0392325.1"/>
    <property type="molecule type" value="Genomic_DNA"/>
</dbReference>
<comment type="subcellular location">
    <subcellularLocation>
        <location evidence="1 6">Cytoplasm</location>
    </subcellularLocation>
</comment>
<keyword evidence="7" id="KW-0472">Membrane</keyword>
<dbReference type="InterPro" id="IPR000504">
    <property type="entry name" value="RRM_dom"/>
</dbReference>
<evidence type="ECO:0000256" key="6">
    <source>
        <dbReference type="HAMAP-Rule" id="MF_03001"/>
    </source>
</evidence>
<dbReference type="AlphaFoldDB" id="A0AAD5L7V8"/>
<dbReference type="CDD" id="cd12278">
    <property type="entry name" value="RRM_eIF3B"/>
    <property type="match status" value="1"/>
</dbReference>
<dbReference type="InterPro" id="IPR011400">
    <property type="entry name" value="EIF3B"/>
</dbReference>
<comment type="similarity">
    <text evidence="6">Belongs to the eIF-3 subunit B family.</text>
</comment>
<sequence length="1016" mass="116819">MAPPSFEQRLASLRKEAEQYADYLSDEEVEDEVATQKHEEDDFCHDFSMCVVVGGLPVIDNSKHGKLLNVVKKIFSQVGAVVDIDMPFGANGMTTGFAFVEFEQEAHAADAVRTINNFALDKRHTLLVNKYEDLHKFESTPAEFVAPKVDKFVEPKNLKTWLTDSARRDMFALRHGTETEIFWSDKGEISLDYAGDREKQNGKQWCSQYVLWSPQGTYFATFHPQGVALWAGEHYEKVGRFAHRNVKIAVFSPNENYLITLSESEVDNAIVVWEVKTGKLLRSFPLGKPTGEKGEVVQGIMTPFKWSADDRFVARRGKDVISVYELPSMKLLDKKSLKADGVHDFFWSPTDPVLAYWAPEGNNVPARVSLVELPSRRELRQKNLFNVSDCKLQWHPNGTFLSVKVTRHSKSKKTLFTNFELFRLRESLVPVEMLEMKETIVAFAFEPKGTRFAVVHGEGNQRLNVSFYDMHGGTKKNELTLLYTLADKPCSHLYWSPHGNNIVLAGLGEINGVLEFWDTDEKQSITIQEHFKCTHVEWDPSGRVVMSAVCQPIDNSYYKFQMDNGFTLWTFQGKKLLEEKKDAFYQFLWRPRPRNLLSDEEYADVVKNLKKYERRFNEMDRLKERERVAAEKAEKQRQVTEFTELVKSRQAAARALRQEYIALLGGYDSEDEDEYIVQSRTFDDVISESEEVVRKRDSVLVLLSPRWQLVCWLLVVAVNIVAGLFLYFAARLLRFLRDPDVDYYLRLIDASVTQSQLIYFSAVYAALSMVFWLEALRLLVVSLVSRRLSLAGLPTSTDVTATARRFRRRQATFEPFASRASRVLKRMSFDLFSDHGLLGIKSDYFSKVQAARKLIQIVSQLYQAARVSRLVSREHVNWSLLVIIIFNCISTPLILKFMQRKTGLLRALCMACDIISGMASAVIIPVTILLPYYWAWDHDAMGYSDQLLYDDVWFITAVMETRLLISTTWIDLAFKIYPFIECLICLNCIKAILHSKKSDSEPMRQRKIYRPAPSRS</sequence>
<dbReference type="Gene3D" id="3.30.70.330">
    <property type="match status" value="1"/>
</dbReference>
<dbReference type="GO" id="GO:0033290">
    <property type="term" value="C:eukaryotic 48S preinitiation complex"/>
    <property type="evidence" value="ECO:0007669"/>
    <property type="project" value="UniProtKB-UniRule"/>
</dbReference>
<keyword evidence="5 6" id="KW-0648">Protein biosynthesis</keyword>
<evidence type="ECO:0000256" key="3">
    <source>
        <dbReference type="ARBA" id="ARBA00022540"/>
    </source>
</evidence>
<dbReference type="SUPFAM" id="SSF82171">
    <property type="entry name" value="DPP6 N-terminal domain-like"/>
    <property type="match status" value="1"/>
</dbReference>
<organism evidence="9 10">
    <name type="scientific">Pythium insidiosum</name>
    <name type="common">Pythiosis disease agent</name>
    <dbReference type="NCBI Taxonomy" id="114742"/>
    <lineage>
        <taxon>Eukaryota</taxon>
        <taxon>Sar</taxon>
        <taxon>Stramenopiles</taxon>
        <taxon>Oomycota</taxon>
        <taxon>Peronosporomycetes</taxon>
        <taxon>Pythiales</taxon>
        <taxon>Pythiaceae</taxon>
        <taxon>Pythium</taxon>
    </lineage>
</organism>
<dbReference type="HAMAP" id="MF_03001">
    <property type="entry name" value="eIF3b"/>
    <property type="match status" value="1"/>
</dbReference>
<protein>
    <recommendedName>
        <fullName evidence="6">Eukaryotic translation initiation factor 3 subunit B</fullName>
        <shortName evidence="6">eIF3b</shortName>
    </recommendedName>
    <alternativeName>
        <fullName evidence="6">Eukaryotic translation initiation factor 3 subunit 9</fullName>
    </alternativeName>
</protein>
<keyword evidence="3 6" id="KW-0396">Initiation factor</keyword>
<dbReference type="InterPro" id="IPR035979">
    <property type="entry name" value="RBD_domain_sf"/>
</dbReference>
<accession>A0AAD5L7V8</accession>
<evidence type="ECO:0000256" key="5">
    <source>
        <dbReference type="ARBA" id="ARBA00022917"/>
    </source>
</evidence>
<dbReference type="PROSITE" id="PS50102">
    <property type="entry name" value="RRM"/>
    <property type="match status" value="1"/>
</dbReference>
<comment type="function">
    <text evidence="6">RNA-binding component of the eukaryotic translation initiation factor 3 (eIF-3) complex, which is involved in protein synthesis of a specialized repertoire of mRNAs and, together with other initiation factors, stimulates binding of mRNA and methionyl-tRNAi to the 40S ribosome. The eIF-3 complex specifically targets and initiates translation of a subset of mRNAs involved in cell proliferation.</text>
</comment>
<comment type="caution">
    <text evidence="9">The sequence shown here is derived from an EMBL/GenBank/DDBJ whole genome shotgun (WGS) entry which is preliminary data.</text>
</comment>
<feature type="transmembrane region" description="Helical" evidence="7">
    <location>
        <begin position="876"/>
        <end position="895"/>
    </location>
</feature>
<dbReference type="PANTHER" id="PTHR14068:SF0">
    <property type="entry name" value="EUKARYOTIC TRANSLATION INITIATION FACTOR 3 SUBUNIT B"/>
    <property type="match status" value="1"/>
</dbReference>
<feature type="transmembrane region" description="Helical" evidence="7">
    <location>
        <begin position="712"/>
        <end position="736"/>
    </location>
</feature>
<dbReference type="SUPFAM" id="SSF54928">
    <property type="entry name" value="RNA-binding domain, RBD"/>
    <property type="match status" value="1"/>
</dbReference>
<feature type="domain" description="RRM" evidence="8">
    <location>
        <begin position="49"/>
        <end position="133"/>
    </location>
</feature>
<evidence type="ECO:0000259" key="8">
    <source>
        <dbReference type="PROSITE" id="PS50102"/>
    </source>
</evidence>
<reference evidence="9" key="1">
    <citation type="submission" date="2021-12" db="EMBL/GenBank/DDBJ databases">
        <title>Prjna785345.</title>
        <authorList>
            <person name="Rujirawat T."/>
            <person name="Krajaejun T."/>
        </authorList>
    </citation>
    <scope>NUCLEOTIDE SEQUENCE</scope>
    <source>
        <strain evidence="9">Pi057C3</strain>
    </source>
</reference>
<dbReference type="InterPro" id="IPR013979">
    <property type="entry name" value="TIF_beta_prop-like"/>
</dbReference>
<dbReference type="InterPro" id="IPR012677">
    <property type="entry name" value="Nucleotide-bd_a/b_plait_sf"/>
</dbReference>
<dbReference type="SMART" id="SM00360">
    <property type="entry name" value="RRM"/>
    <property type="match status" value="1"/>
</dbReference>
<dbReference type="Pfam" id="PF08662">
    <property type="entry name" value="eIF2A"/>
    <property type="match status" value="1"/>
</dbReference>
<dbReference type="GO" id="GO:0031369">
    <property type="term" value="F:translation initiation factor binding"/>
    <property type="evidence" value="ECO:0007669"/>
    <property type="project" value="InterPro"/>
</dbReference>
<keyword evidence="10" id="KW-1185">Reference proteome</keyword>
<dbReference type="InterPro" id="IPR015943">
    <property type="entry name" value="WD40/YVTN_repeat-like_dom_sf"/>
</dbReference>
<keyword evidence="4 6" id="KW-0694">RNA-binding</keyword>
<comment type="subunit">
    <text evidence="6">Component of the eukaryotic translation initiation factor 3 (eIF-3) complex.</text>
</comment>
<name>A0AAD5L7V8_PYTIN</name>
<dbReference type="Gene3D" id="2.130.10.10">
    <property type="entry name" value="YVTN repeat-like/Quinoprotein amine dehydrogenase"/>
    <property type="match status" value="2"/>
</dbReference>
<dbReference type="PANTHER" id="PTHR14068">
    <property type="entry name" value="EUKARYOTIC TRANSLATION INITIATION FACTOR 3 EIF3 -RELATED"/>
    <property type="match status" value="1"/>
</dbReference>
<dbReference type="GO" id="GO:0005852">
    <property type="term" value="C:eukaryotic translation initiation factor 3 complex"/>
    <property type="evidence" value="ECO:0007669"/>
    <property type="project" value="UniProtKB-UniRule"/>
</dbReference>
<dbReference type="FunFam" id="3.30.70.330:FF:000235">
    <property type="entry name" value="Eukaryotic translation initiation factor 3 subunit B"/>
    <property type="match status" value="1"/>
</dbReference>
<gene>
    <name evidence="9" type="ORF">P43SY_003156</name>
</gene>
<dbReference type="GO" id="GO:0016282">
    <property type="term" value="C:eukaryotic 43S preinitiation complex"/>
    <property type="evidence" value="ECO:0007669"/>
    <property type="project" value="UniProtKB-UniRule"/>
</dbReference>
<proteinExistence type="inferred from homology"/>
<dbReference type="InterPro" id="IPR034363">
    <property type="entry name" value="eIF3B_RRM"/>
</dbReference>
<dbReference type="GO" id="GO:0003723">
    <property type="term" value="F:RNA binding"/>
    <property type="evidence" value="ECO:0007669"/>
    <property type="project" value="UniProtKB-UniRule"/>
</dbReference>
<dbReference type="GO" id="GO:0003743">
    <property type="term" value="F:translation initiation factor activity"/>
    <property type="evidence" value="ECO:0007669"/>
    <property type="project" value="UniProtKB-UniRule"/>
</dbReference>
<keyword evidence="7" id="KW-1133">Transmembrane helix</keyword>
<evidence type="ECO:0000256" key="7">
    <source>
        <dbReference type="SAM" id="Phobius"/>
    </source>
</evidence>
<evidence type="ECO:0000313" key="10">
    <source>
        <dbReference type="Proteomes" id="UP001209570"/>
    </source>
</evidence>
<evidence type="ECO:0000256" key="2">
    <source>
        <dbReference type="ARBA" id="ARBA00022490"/>
    </source>
</evidence>
<evidence type="ECO:0000256" key="4">
    <source>
        <dbReference type="ARBA" id="ARBA00022884"/>
    </source>
</evidence>
<keyword evidence="7" id="KW-0812">Transmembrane</keyword>
<evidence type="ECO:0000313" key="9">
    <source>
        <dbReference type="EMBL" id="KAJ0392325.1"/>
    </source>
</evidence>
<keyword evidence="2 6" id="KW-0963">Cytoplasm</keyword>
<dbReference type="Proteomes" id="UP001209570">
    <property type="component" value="Unassembled WGS sequence"/>
</dbReference>
<feature type="transmembrane region" description="Helical" evidence="7">
    <location>
        <begin position="907"/>
        <end position="934"/>
    </location>
</feature>
<evidence type="ECO:0000256" key="1">
    <source>
        <dbReference type="ARBA" id="ARBA00004496"/>
    </source>
</evidence>
<dbReference type="GO" id="GO:0001732">
    <property type="term" value="P:formation of cytoplasmic translation initiation complex"/>
    <property type="evidence" value="ECO:0007669"/>
    <property type="project" value="UniProtKB-UniRule"/>
</dbReference>
<dbReference type="Pfam" id="PF00076">
    <property type="entry name" value="RRM_1"/>
    <property type="match status" value="1"/>
</dbReference>